<feature type="region of interest" description="Disordered" evidence="1">
    <location>
        <begin position="1154"/>
        <end position="1202"/>
    </location>
</feature>
<feature type="region of interest" description="Disordered" evidence="1">
    <location>
        <begin position="1"/>
        <end position="45"/>
    </location>
</feature>
<gene>
    <name evidence="2" type="ORF">CYMTET_5927</name>
</gene>
<feature type="region of interest" description="Disordered" evidence="1">
    <location>
        <begin position="317"/>
        <end position="363"/>
    </location>
</feature>
<feature type="region of interest" description="Disordered" evidence="1">
    <location>
        <begin position="378"/>
        <end position="458"/>
    </location>
</feature>
<feature type="region of interest" description="Disordered" evidence="1">
    <location>
        <begin position="1345"/>
        <end position="1367"/>
    </location>
</feature>
<feature type="region of interest" description="Disordered" evidence="1">
    <location>
        <begin position="1300"/>
        <end position="1325"/>
    </location>
</feature>
<proteinExistence type="predicted"/>
<dbReference type="EMBL" id="LGRX02001239">
    <property type="protein sequence ID" value="KAK3286527.1"/>
    <property type="molecule type" value="Genomic_DNA"/>
</dbReference>
<feature type="compositionally biased region" description="Low complexity" evidence="1">
    <location>
        <begin position="1258"/>
        <end position="1268"/>
    </location>
</feature>
<feature type="compositionally biased region" description="Low complexity" evidence="1">
    <location>
        <begin position="1044"/>
        <end position="1060"/>
    </location>
</feature>
<feature type="compositionally biased region" description="Polar residues" evidence="1">
    <location>
        <begin position="202"/>
        <end position="212"/>
    </location>
</feature>
<sequence length="1386" mass="140789">MAFKQGGGRQSNAHAGASARGAGASSVGTPDSFPMRLPGKRQNGNSTLFEERLQRIDAAHVEERLMQPETGQEALLAESSLVGTFKRGGCFNLFTRFARGVDLPVDGGRREKRGAALHEGLGGVKAGRDPTELLIVRVPQVPSLASEESLTRVEFKGAAPGARTKTHSQRPSTARPISSQHKGHRRPETAGARRPGVPSKSAARSQPSSRVFSNLPDLEKEMRDIQRQFPNVHLDRFACTTEVVHDLSMHLASGGGLPRKEQRRSAFRQAPITREPHRAPSGRTIKAHAAGKHSANATVASATTIAPWLEEGALAAAAPDSPMRNTAPPNRASEPQDPANRTPATSQPQALASPPTDAAPTSHAPTLFSEYLSTALPKVSLDPPSPPSARGLSLDIPHGSGDYQEASDDVFESPPISLRRGARANERAAAHTKAPSSLLVAGGPRPDKEAMTSGEPAGVAPTASICAELKGVSMPEQSAAGNECGDSAVALPAEAASTTASQVPPGPAEPSTVPAAVGPRPATCDGVAPTPAKASPSGAGDTPVTIERDDAKIPTASSTSAKDETAAAASVTVNATERSTAAPAPGAPMTEEAGLEVGMAPASIAPDGSVQTTAEPSLLSGTGDKDVIAGTGDKDVIAGTGDKDVIAGTGDKDAIAGTGDKDVIAGTSDKDVIAGSDDRDVNAGSGDKDAIAGTGDKDVIAGTGDKDVIAGTGDKDVIAGTGDKDVIAGTGDKDVIAGTGDKDVIAGTGDKDAIAGTGDKDVIAGTSDKDVIAGSDDRDVNAGSGDKDAIACTGDKDVIAGTGDKDVIAGTGDKDVITGTGDKDAIAGTGDRDVNAGSGDKDAIAGTGDKDVIAGTSNKDVIAGSGDKDVIAGTGDRDVIAGSGDKDAIAGTSVPSEALEQREAPSAASEAEPAARSEAEPTAEDVAPDPAVAADAPLPAVTSEPASTEASSRASAGAVPPANTTPSLGSKPESKPTSRTEPEAARPADTGSTESTVAASAPLETASTDVGFSGDRPRAVSLVIPTVAEMPAGGAGISPKPVTPKAADASDASDSPKSPALQALRAPASPVPSLQEWQQRDQKHEQALESACWSPMSRTSRCSDEARDNLSAWGKSGLSAGSGSTQPVGNSVQAIAVQANDALIMPQVPSLQKVDALPTVKSSSEAGRRVRPQSAAAGAERGPTQPAAARPLSAAPNSSRQRSIIQINKEAVGAPEASIMFARPQHTGPKIILQPTLMQVSFDSTQSPGDRRSIQGNRARFPRSSAPASPTPPRSSRRGATYCVNVDVTGRAMNSNAFQNARSSSRGGMGRRPTSASGLGNRGPTSLHTMNLMVEGNKAAVVGGVQKSPFRPSPTNSIPREMSRPGEVKVGSTLRMTPIILPRYYS</sequence>
<evidence type="ECO:0000313" key="3">
    <source>
        <dbReference type="Proteomes" id="UP001190700"/>
    </source>
</evidence>
<feature type="region of interest" description="Disordered" evidence="1">
    <location>
        <begin position="609"/>
        <end position="741"/>
    </location>
</feature>
<feature type="compositionally biased region" description="Low complexity" evidence="1">
    <location>
        <begin position="928"/>
        <end position="941"/>
    </location>
</feature>
<dbReference type="Proteomes" id="UP001190700">
    <property type="component" value="Unassembled WGS sequence"/>
</dbReference>
<feature type="region of interest" description="Disordered" evidence="1">
    <location>
        <begin position="495"/>
        <end position="517"/>
    </location>
</feature>
<feature type="compositionally biased region" description="Polar residues" evidence="1">
    <location>
        <begin position="944"/>
        <end position="954"/>
    </location>
</feature>
<evidence type="ECO:0000313" key="2">
    <source>
        <dbReference type="EMBL" id="KAK3286527.1"/>
    </source>
</evidence>
<name>A0AAE0GYH0_9CHLO</name>
<feature type="region of interest" description="Disordered" evidence="1">
    <location>
        <begin position="253"/>
        <end position="284"/>
    </location>
</feature>
<reference evidence="2 3" key="1">
    <citation type="journal article" date="2015" name="Genome Biol. Evol.">
        <title>Comparative Genomics of a Bacterivorous Green Alga Reveals Evolutionary Causalities and Consequences of Phago-Mixotrophic Mode of Nutrition.</title>
        <authorList>
            <person name="Burns J.A."/>
            <person name="Paasch A."/>
            <person name="Narechania A."/>
            <person name="Kim E."/>
        </authorList>
    </citation>
    <scope>NUCLEOTIDE SEQUENCE [LARGE SCALE GENOMIC DNA]</scope>
    <source>
        <strain evidence="2 3">PLY_AMNH</strain>
    </source>
</reference>
<dbReference type="InterPro" id="IPR011049">
    <property type="entry name" value="Serralysin-like_metalloprot_C"/>
</dbReference>
<feature type="compositionally biased region" description="Low complexity" evidence="1">
    <location>
        <begin position="11"/>
        <end position="28"/>
    </location>
</feature>
<feature type="compositionally biased region" description="Basic and acidic residues" evidence="1">
    <location>
        <begin position="866"/>
        <end position="888"/>
    </location>
</feature>
<organism evidence="2 3">
    <name type="scientific">Cymbomonas tetramitiformis</name>
    <dbReference type="NCBI Taxonomy" id="36881"/>
    <lineage>
        <taxon>Eukaryota</taxon>
        <taxon>Viridiplantae</taxon>
        <taxon>Chlorophyta</taxon>
        <taxon>Pyramimonadophyceae</taxon>
        <taxon>Pyramimonadales</taxon>
        <taxon>Pyramimonadaceae</taxon>
        <taxon>Cymbomonas</taxon>
    </lineage>
</organism>
<feature type="compositionally biased region" description="Basic and acidic residues" evidence="1">
    <location>
        <begin position="1078"/>
        <end position="1087"/>
    </location>
</feature>
<dbReference type="SUPFAM" id="SSF51120">
    <property type="entry name" value="beta-Roll"/>
    <property type="match status" value="2"/>
</dbReference>
<feature type="compositionally biased region" description="Polar residues" evidence="1">
    <location>
        <begin position="1314"/>
        <end position="1325"/>
    </location>
</feature>
<keyword evidence="3" id="KW-1185">Reference proteome</keyword>
<feature type="region of interest" description="Disordered" evidence="1">
    <location>
        <begin position="1030"/>
        <end position="1106"/>
    </location>
</feature>
<feature type="compositionally biased region" description="Polar residues" evidence="1">
    <location>
        <begin position="169"/>
        <end position="180"/>
    </location>
</feature>
<feature type="region of interest" description="Disordered" evidence="1">
    <location>
        <begin position="526"/>
        <end position="545"/>
    </location>
</feature>
<evidence type="ECO:0000256" key="1">
    <source>
        <dbReference type="SAM" id="MobiDB-lite"/>
    </source>
</evidence>
<feature type="compositionally biased region" description="Basic and acidic residues" evidence="1">
    <location>
        <begin position="801"/>
        <end position="852"/>
    </location>
</feature>
<feature type="region of interest" description="Disordered" evidence="1">
    <location>
        <begin position="801"/>
        <end position="1016"/>
    </location>
</feature>
<feature type="region of interest" description="Disordered" evidence="1">
    <location>
        <begin position="768"/>
        <end position="787"/>
    </location>
</feature>
<protein>
    <submittedName>
        <fullName evidence="2">Uncharacterized protein</fullName>
    </submittedName>
</protein>
<accession>A0AAE0GYH0</accession>
<feature type="region of interest" description="Disordered" evidence="1">
    <location>
        <begin position="148"/>
        <end position="217"/>
    </location>
</feature>
<comment type="caution">
    <text evidence="2">The sequence shown here is derived from an EMBL/GenBank/DDBJ whole genome shotgun (WGS) entry which is preliminary data.</text>
</comment>
<feature type="compositionally biased region" description="Basic and acidic residues" evidence="1">
    <location>
        <begin position="623"/>
        <end position="741"/>
    </location>
</feature>
<feature type="compositionally biased region" description="Basic and acidic residues" evidence="1">
    <location>
        <begin position="972"/>
        <end position="986"/>
    </location>
</feature>
<feature type="region of interest" description="Disordered" evidence="1">
    <location>
        <begin position="1242"/>
        <end position="1279"/>
    </location>
</feature>
<feature type="region of interest" description="Disordered" evidence="1">
    <location>
        <begin position="553"/>
        <end position="589"/>
    </location>
</feature>
<feature type="compositionally biased region" description="Low complexity" evidence="1">
    <location>
        <begin position="566"/>
        <end position="576"/>
    </location>
</feature>